<keyword evidence="2 7" id="KW-0812">Transmembrane</keyword>
<evidence type="ECO:0000256" key="1">
    <source>
        <dbReference type="ARBA" id="ARBA00004127"/>
    </source>
</evidence>
<dbReference type="PANTHER" id="PTHR12639:SF7">
    <property type="entry name" value="HTTM DOMAIN-CONTAINING PROTEIN"/>
    <property type="match status" value="1"/>
</dbReference>
<feature type="transmembrane region" description="Helical" evidence="7">
    <location>
        <begin position="109"/>
        <end position="127"/>
    </location>
</feature>
<evidence type="ECO:0000256" key="6">
    <source>
        <dbReference type="ARBA" id="ARBA00023239"/>
    </source>
</evidence>
<feature type="transmembrane region" description="Helical" evidence="7">
    <location>
        <begin position="228"/>
        <end position="261"/>
    </location>
</feature>
<evidence type="ECO:0000256" key="7">
    <source>
        <dbReference type="SAM" id="Phobius"/>
    </source>
</evidence>
<feature type="domain" description="HTTM-like" evidence="8">
    <location>
        <begin position="6"/>
        <end position="265"/>
    </location>
</feature>
<keyword evidence="6" id="KW-0456">Lyase</keyword>
<keyword evidence="3 7" id="KW-1133">Transmembrane helix</keyword>
<evidence type="ECO:0000259" key="8">
    <source>
        <dbReference type="SMART" id="SM00752"/>
    </source>
</evidence>
<feature type="transmembrane region" description="Helical" evidence="7">
    <location>
        <begin position="15"/>
        <end position="38"/>
    </location>
</feature>
<reference evidence="10" key="1">
    <citation type="submission" date="2023-07" db="EMBL/GenBank/DDBJ databases">
        <title>Novel species isolated from saline lakes on Tibetan Plateau.</title>
        <authorList>
            <person name="Lu H."/>
        </authorList>
    </citation>
    <scope>NUCLEOTIDE SEQUENCE [LARGE SCALE GENOMIC DNA]</scope>
    <source>
        <strain evidence="10">CAK8W</strain>
    </source>
</reference>
<name>A0ABS7XGJ8_9FLAO</name>
<dbReference type="InterPro" id="IPR053935">
    <property type="entry name" value="VKGC_lumenal_dom"/>
</dbReference>
<dbReference type="Pfam" id="PF05090">
    <property type="entry name" value="HTTM"/>
    <property type="match status" value="1"/>
</dbReference>
<dbReference type="EMBL" id="JAIQZE010000001">
    <property type="protein sequence ID" value="MBZ9777618.1"/>
    <property type="molecule type" value="Genomic_DNA"/>
</dbReference>
<evidence type="ECO:0000256" key="4">
    <source>
        <dbReference type="ARBA" id="ARBA00023136"/>
    </source>
</evidence>
<keyword evidence="5" id="KW-1015">Disulfide bond</keyword>
<comment type="subcellular location">
    <subcellularLocation>
        <location evidence="1">Endomembrane system</location>
        <topology evidence="1">Multi-pass membrane protein</topology>
    </subcellularLocation>
</comment>
<keyword evidence="4 7" id="KW-0472">Membrane</keyword>
<organism evidence="9 10">
    <name type="scientific">Psychroflexus longus</name>
    <dbReference type="NCBI Taxonomy" id="2873596"/>
    <lineage>
        <taxon>Bacteria</taxon>
        <taxon>Pseudomonadati</taxon>
        <taxon>Bacteroidota</taxon>
        <taxon>Flavobacteriia</taxon>
        <taxon>Flavobacteriales</taxon>
        <taxon>Flavobacteriaceae</taxon>
        <taxon>Psychroflexus</taxon>
    </lineage>
</organism>
<dbReference type="InterPro" id="IPR053934">
    <property type="entry name" value="HTTM_dom"/>
</dbReference>
<sequence length="441" mass="52322">MNELLFKRVDNSPLVVFRVLFGLLIALEAWGAILTGWVRRTLIEPQFTFNFIGFDFLQPLPGNGMYFYFGLMGLFGIFVMLGFKYRFSIIAYTLLWTSVYLMQKTSYNNHYYLLILLLIFMCIVPAHRYFSVDAKRSPGLKSISMPNWVVLFLIAQIWIVYTYASLAKFYPDWMDGTFPELLMKGKAHYWLIGDLLQEPWIHMSIAYFGILFDLLVVPLLLWKRTRVVIFWISVFFHLFNSIVFQIGIFPYMSLAFTVFFFSKEYINRTFLKFKPFYNNAETKIPKLGPYFKVFLVLWFAIQLLLPVRHHFIQSNVFWTEEGHRMSWRMMLRSKSGSASFRIKNLNTGKTEYVKLDNYLTTKQKRNLLKPDGIYQFTQKLKKEYADKDIPIEIYARVKVSLNGRKPELFIDPQLDLATIEWNYFTHNDWILPQPESISWGR</sequence>
<keyword evidence="10" id="KW-1185">Reference proteome</keyword>
<evidence type="ECO:0000313" key="9">
    <source>
        <dbReference type="EMBL" id="MBZ9777618.1"/>
    </source>
</evidence>
<dbReference type="InterPro" id="IPR011020">
    <property type="entry name" value="HTTM-like"/>
</dbReference>
<comment type="caution">
    <text evidence="9">The sequence shown here is derived from an EMBL/GenBank/DDBJ whole genome shotgun (WGS) entry which is preliminary data.</text>
</comment>
<dbReference type="RefSeq" id="WP_224459982.1">
    <property type="nucleotide sequence ID" value="NZ_JAIQZE010000001.1"/>
</dbReference>
<evidence type="ECO:0000256" key="3">
    <source>
        <dbReference type="ARBA" id="ARBA00022989"/>
    </source>
</evidence>
<feature type="transmembrane region" description="Helical" evidence="7">
    <location>
        <begin position="148"/>
        <end position="166"/>
    </location>
</feature>
<evidence type="ECO:0000256" key="5">
    <source>
        <dbReference type="ARBA" id="ARBA00023157"/>
    </source>
</evidence>
<proteinExistence type="predicted"/>
<evidence type="ECO:0000256" key="2">
    <source>
        <dbReference type="ARBA" id="ARBA00022692"/>
    </source>
</evidence>
<dbReference type="InterPro" id="IPR007782">
    <property type="entry name" value="VKG_COase"/>
</dbReference>
<protein>
    <submittedName>
        <fullName evidence="9">HTTM domain-containing protein</fullName>
    </submittedName>
</protein>
<feature type="transmembrane region" description="Helical" evidence="7">
    <location>
        <begin position="200"/>
        <end position="221"/>
    </location>
</feature>
<dbReference type="Proteomes" id="UP001199314">
    <property type="component" value="Unassembled WGS sequence"/>
</dbReference>
<feature type="transmembrane region" description="Helical" evidence="7">
    <location>
        <begin position="65"/>
        <end position="82"/>
    </location>
</feature>
<gene>
    <name evidence="9" type="ORF">LB452_01670</name>
</gene>
<dbReference type="PANTHER" id="PTHR12639">
    <property type="entry name" value="VITAMIN K-DEPENDENT GAMMA-CARBOXYLASE"/>
    <property type="match status" value="1"/>
</dbReference>
<accession>A0ABS7XGJ8</accession>
<dbReference type="Pfam" id="PF22777">
    <property type="entry name" value="VKGC_lumenal_dom"/>
    <property type="match status" value="1"/>
</dbReference>
<dbReference type="SMART" id="SM00752">
    <property type="entry name" value="HTTM"/>
    <property type="match status" value="1"/>
</dbReference>
<evidence type="ECO:0000313" key="10">
    <source>
        <dbReference type="Proteomes" id="UP001199314"/>
    </source>
</evidence>